<dbReference type="GO" id="GO:0004190">
    <property type="term" value="F:aspartic-type endopeptidase activity"/>
    <property type="evidence" value="ECO:0007669"/>
    <property type="project" value="InterPro"/>
</dbReference>
<dbReference type="PROSITE" id="PS00141">
    <property type="entry name" value="ASP_PROTEASE"/>
    <property type="match status" value="1"/>
</dbReference>
<dbReference type="InterPro" id="IPR001969">
    <property type="entry name" value="Aspartic_peptidase_AS"/>
</dbReference>
<dbReference type="InterPro" id="IPR021109">
    <property type="entry name" value="Peptidase_aspartic_dom_sf"/>
</dbReference>
<dbReference type="SUPFAM" id="SSF50630">
    <property type="entry name" value="Acid proteases"/>
    <property type="match status" value="1"/>
</dbReference>
<evidence type="ECO:0000313" key="2">
    <source>
        <dbReference type="Proteomes" id="UP000507470"/>
    </source>
</evidence>
<name>A0A6J8C5U4_MYTCO</name>
<dbReference type="Pfam" id="PF13975">
    <property type="entry name" value="gag-asp_proteas"/>
    <property type="match status" value="1"/>
</dbReference>
<accession>A0A6J8C5U4</accession>
<dbReference type="AlphaFoldDB" id="A0A6J8C5U4"/>
<gene>
    <name evidence="1" type="ORF">MCOR_25198</name>
</gene>
<protein>
    <recommendedName>
        <fullName evidence="3">C2H2-type domain-containing protein</fullName>
    </recommendedName>
</protein>
<proteinExistence type="predicted"/>
<dbReference type="EMBL" id="CACVKT020004442">
    <property type="protein sequence ID" value="CAC5390077.1"/>
    <property type="molecule type" value="Genomic_DNA"/>
</dbReference>
<dbReference type="Proteomes" id="UP000507470">
    <property type="component" value="Unassembled WGS sequence"/>
</dbReference>
<dbReference type="PANTHER" id="PTHR33845:SF1">
    <property type="entry name" value="C2H2-TYPE DOMAIN-CONTAINING PROTEIN"/>
    <property type="match status" value="1"/>
</dbReference>
<evidence type="ECO:0008006" key="3">
    <source>
        <dbReference type="Google" id="ProtNLM"/>
    </source>
</evidence>
<dbReference type="Gene3D" id="2.40.70.10">
    <property type="entry name" value="Acid Proteases"/>
    <property type="match status" value="1"/>
</dbReference>
<sequence length="913" mass="103747">MSCQDREPLCRQEVDTCINVESTTPIVHLNQLSGSCLYVKAEINSTPCKLLVDTGSPVCVISSKLFNTMEVDYKTELQKTDTALYTADGTKLVVKGQVNVQVKLGTENCKQNVIVANIEELAGILGMDYLEKQDVEIKIGKRVLEIKRQNIPLEKIKCSIGVEVKQSNDVTIPTNSGFSNESHVVGKPKIALIEGTNFVNNKGLLLAKSLIDSKTQQQRLYSMNVNQRPVKLSKNTTIEVVNEVDFVSDVGSNTFKCAESLKTHSEPDHRKQLLDSPSEYWTERVPPDRADMAFMDELEINVPDEEYREFVNHSLRPVWNPNNTKCNGDGCKSTLYKILSECAASVRKSVEGLDNYVMEGSRAFQTLEEIFMDENNLKTKLLEAKRYLKADFKIHLARQTNVKQHCLGFALSIPGIEFQLHCQHIHSQHCQSCIDLDETLQKVLENAEKSRLKIKDALMFKVEKAVNDIKNLQKHIVRSKNQEFARKDIADNMEINDVIITSDWAMKFLPRRYREGQLDWFAKRGINWHVSVSLIKLQHRMQTLTHLHIFSSQTSQDAAVTTAVMTDVVQDLKTILPNLQNVHIFSDNAGCYKSSLTLSTLRHEIGKALASYNFSEAQNGKGPCDRRAAHAKFVIKRFINEGRDVTSALDMKKIWMQKKHKESIKNVSNFYNFNFADDGLRMWQAYNIGEGKLVQWDSLKPSKNAVHLKVISDWTDIAISDSYEDPVPTTTKHKQSLICPLENCIREFKNKETLDQHILQVQCEHQLEKEALSDKSKIIYAKKLSNAPLCCPDMTAENVFEDDSLVNRCCGWALKSKKKKTVFNQKQKDFMIEKFQIGKRTGSKVDANTASEEMGSGHLGFSKDEFLTGQQIGSYFCRLAQQDRNSDSNDYRAADEENRRSILKKEITKTIDI</sequence>
<evidence type="ECO:0000313" key="1">
    <source>
        <dbReference type="EMBL" id="CAC5390077.1"/>
    </source>
</evidence>
<dbReference type="GO" id="GO:0006508">
    <property type="term" value="P:proteolysis"/>
    <property type="evidence" value="ECO:0007669"/>
    <property type="project" value="InterPro"/>
</dbReference>
<organism evidence="1 2">
    <name type="scientific">Mytilus coruscus</name>
    <name type="common">Sea mussel</name>
    <dbReference type="NCBI Taxonomy" id="42192"/>
    <lineage>
        <taxon>Eukaryota</taxon>
        <taxon>Metazoa</taxon>
        <taxon>Spiralia</taxon>
        <taxon>Lophotrochozoa</taxon>
        <taxon>Mollusca</taxon>
        <taxon>Bivalvia</taxon>
        <taxon>Autobranchia</taxon>
        <taxon>Pteriomorphia</taxon>
        <taxon>Mytilida</taxon>
        <taxon>Mytiloidea</taxon>
        <taxon>Mytilidae</taxon>
        <taxon>Mytilinae</taxon>
        <taxon>Mytilus</taxon>
    </lineage>
</organism>
<keyword evidence="2" id="KW-1185">Reference proteome</keyword>
<dbReference type="OrthoDB" id="6138973at2759"/>
<dbReference type="PANTHER" id="PTHR33845">
    <property type="entry name" value="C2H2-TYPE DOMAIN-CONTAINING PROTEIN"/>
    <property type="match status" value="1"/>
</dbReference>
<reference evidence="1 2" key="1">
    <citation type="submission" date="2020-06" db="EMBL/GenBank/DDBJ databases">
        <authorList>
            <person name="Li R."/>
            <person name="Bekaert M."/>
        </authorList>
    </citation>
    <scope>NUCLEOTIDE SEQUENCE [LARGE SCALE GENOMIC DNA]</scope>
    <source>
        <strain evidence="2">wild</strain>
    </source>
</reference>